<name>A0A345ME95_9CAUD</name>
<organism evidence="2 3">
    <name type="scientific">Streptomyces phage SparkleGoddess</name>
    <dbReference type="NCBI Taxonomy" id="2283305"/>
    <lineage>
        <taxon>Viruses</taxon>
        <taxon>Duplodnaviria</taxon>
        <taxon>Heunggongvirae</taxon>
        <taxon>Uroviricota</taxon>
        <taxon>Caudoviricetes</taxon>
        <taxon>Stanwilliamsviridae</taxon>
        <taxon>Loccivirinae</taxon>
        <taxon>Gilsonvirus</taxon>
        <taxon>Gilsonvirus comrade</taxon>
    </lineage>
</organism>
<protein>
    <recommendedName>
        <fullName evidence="1">KTSC domain-containing protein</fullName>
    </recommendedName>
</protein>
<feature type="domain" description="KTSC" evidence="1">
    <location>
        <begin position="16"/>
        <end position="72"/>
    </location>
</feature>
<evidence type="ECO:0000313" key="2">
    <source>
        <dbReference type="EMBL" id="AXH68876.1"/>
    </source>
</evidence>
<dbReference type="Proteomes" id="UP000259914">
    <property type="component" value="Segment"/>
</dbReference>
<sequence length="140" mass="15552">MKTATFDYTEMAVVDSSFIDAVYYNDKTSELAVSMLNGDTHFYGAVPARTFYSLVDGPSAGAAYNREVKDQFTNLGNGPVHEVQFISYEPGVNKRFQVHATVKYQQFFDAETAADAAKQMEKYMAPNYGNVSITEVKEIG</sequence>
<dbReference type="Pfam" id="PF13619">
    <property type="entry name" value="KTSC"/>
    <property type="match status" value="1"/>
</dbReference>
<dbReference type="InterPro" id="IPR025309">
    <property type="entry name" value="KTSC_dom"/>
</dbReference>
<evidence type="ECO:0000313" key="3">
    <source>
        <dbReference type="Proteomes" id="UP000259914"/>
    </source>
</evidence>
<evidence type="ECO:0000259" key="1">
    <source>
        <dbReference type="Pfam" id="PF13619"/>
    </source>
</evidence>
<dbReference type="EMBL" id="MH590589">
    <property type="protein sequence ID" value="AXH68876.1"/>
    <property type="molecule type" value="Genomic_DNA"/>
</dbReference>
<accession>A0A345ME95</accession>
<reference evidence="2 3" key="1">
    <citation type="submission" date="2018-07" db="EMBL/GenBank/DDBJ databases">
        <authorList>
            <person name="Dixon J."/>
            <person name="Knudsen H.R."/>
            <person name="Rock W."/>
            <person name="Scott A.N."/>
            <person name="Walsdorf S.L."/>
            <person name="Layton S.R."/>
            <person name="Nayek S."/>
            <person name="Kim T."/>
            <person name="Hughes L.E."/>
            <person name="Garlena R.A."/>
            <person name="Russell D.A."/>
            <person name="Pope W.H."/>
            <person name="Jacobs-Sera D."/>
            <person name="Hatfull G.F."/>
        </authorList>
    </citation>
    <scope>NUCLEOTIDE SEQUENCE [LARGE SCALE GENOMIC DNA]</scope>
</reference>
<gene>
    <name evidence="2" type="primary">197</name>
    <name evidence="2" type="ORF">SEA_SPARKLEGODDESS_197</name>
</gene>
<proteinExistence type="predicted"/>